<evidence type="ECO:0000256" key="4">
    <source>
        <dbReference type="ARBA" id="ARBA00022481"/>
    </source>
</evidence>
<evidence type="ECO:0000256" key="10">
    <source>
        <dbReference type="ARBA" id="ARBA00030775"/>
    </source>
</evidence>
<organism evidence="13 14">
    <name type="scientific">Hydrogenophaga laconesensis</name>
    <dbReference type="NCBI Taxonomy" id="1805971"/>
    <lineage>
        <taxon>Bacteria</taxon>
        <taxon>Pseudomonadati</taxon>
        <taxon>Pseudomonadota</taxon>
        <taxon>Betaproteobacteria</taxon>
        <taxon>Burkholderiales</taxon>
        <taxon>Comamonadaceae</taxon>
        <taxon>Hydrogenophaga</taxon>
    </lineage>
</organism>
<feature type="domain" description="General secretion pathway GspH" evidence="12">
    <location>
        <begin position="56"/>
        <end position="187"/>
    </location>
</feature>
<dbReference type="NCBIfam" id="TIGR02532">
    <property type="entry name" value="IV_pilin_GFxxxE"/>
    <property type="match status" value="1"/>
</dbReference>
<evidence type="ECO:0000256" key="1">
    <source>
        <dbReference type="ARBA" id="ARBA00004377"/>
    </source>
</evidence>
<dbReference type="Pfam" id="PF07963">
    <property type="entry name" value="N_methyl"/>
    <property type="match status" value="1"/>
</dbReference>
<comment type="similarity">
    <text evidence="9">Belongs to the GSP H family.</text>
</comment>
<keyword evidence="4" id="KW-0488">Methylation</keyword>
<sequence length="204" mass="21114">MGNVRQSASWPRQSGHRGVTLIELMVAVSVLAILLAIAAPNFQGMTASSRLTSVSNELLGSIQQARAQAIRTGARVTVCRSTNGTQCDTTTGVGWDRGWIVFGDTTRSGADAAVDTGETILTRITTPGTGASVAGSAQVANYVSFAADGRPRLMGGGIQAGTLRVCSSSDALRNDTRARDIVLTTAGQINVVRPANVANNCPNP</sequence>
<evidence type="ECO:0000256" key="8">
    <source>
        <dbReference type="ARBA" id="ARBA00023136"/>
    </source>
</evidence>
<keyword evidence="7 11" id="KW-1133">Transmembrane helix</keyword>
<dbReference type="Pfam" id="PF12019">
    <property type="entry name" value="GspH"/>
    <property type="match status" value="1"/>
</dbReference>
<comment type="subcellular location">
    <subcellularLocation>
        <location evidence="1">Cell inner membrane</location>
        <topology evidence="1">Single-pass membrane protein</topology>
    </subcellularLocation>
</comment>
<dbReference type="InterPro" id="IPR045584">
    <property type="entry name" value="Pilin-like"/>
</dbReference>
<evidence type="ECO:0000256" key="11">
    <source>
        <dbReference type="SAM" id="Phobius"/>
    </source>
</evidence>
<evidence type="ECO:0000259" key="12">
    <source>
        <dbReference type="Pfam" id="PF12019"/>
    </source>
</evidence>
<evidence type="ECO:0000313" key="13">
    <source>
        <dbReference type="EMBL" id="MDR7092722.1"/>
    </source>
</evidence>
<keyword evidence="6 11" id="KW-0812">Transmembrane</keyword>
<dbReference type="Proteomes" id="UP001265550">
    <property type="component" value="Unassembled WGS sequence"/>
</dbReference>
<keyword evidence="8 11" id="KW-0472">Membrane</keyword>
<gene>
    <name evidence="13" type="ORF">J2X09_000445</name>
</gene>
<dbReference type="PROSITE" id="PS00409">
    <property type="entry name" value="PROKAR_NTER_METHYL"/>
    <property type="match status" value="1"/>
</dbReference>
<evidence type="ECO:0000256" key="5">
    <source>
        <dbReference type="ARBA" id="ARBA00022519"/>
    </source>
</evidence>
<evidence type="ECO:0000313" key="14">
    <source>
        <dbReference type="Proteomes" id="UP001265550"/>
    </source>
</evidence>
<reference evidence="13 14" key="1">
    <citation type="submission" date="2023-07" db="EMBL/GenBank/DDBJ databases">
        <title>Sorghum-associated microbial communities from plants grown in Nebraska, USA.</title>
        <authorList>
            <person name="Schachtman D."/>
        </authorList>
    </citation>
    <scope>NUCLEOTIDE SEQUENCE [LARGE SCALE GENOMIC DNA]</scope>
    <source>
        <strain evidence="13 14">BE240</strain>
    </source>
</reference>
<keyword evidence="5" id="KW-0997">Cell inner membrane</keyword>
<dbReference type="SUPFAM" id="SSF54523">
    <property type="entry name" value="Pili subunits"/>
    <property type="match status" value="1"/>
</dbReference>
<proteinExistence type="inferred from homology"/>
<dbReference type="Gene3D" id="3.55.40.10">
    <property type="entry name" value="minor pseudopilin epsh domain"/>
    <property type="match status" value="1"/>
</dbReference>
<evidence type="ECO:0000256" key="3">
    <source>
        <dbReference type="ARBA" id="ARBA00022475"/>
    </source>
</evidence>
<protein>
    <recommendedName>
        <fullName evidence="2">Type II secretion system protein H</fullName>
    </recommendedName>
    <alternativeName>
        <fullName evidence="10">General secretion pathway protein H</fullName>
    </alternativeName>
</protein>
<name>A0ABU1V5Q6_9BURK</name>
<feature type="transmembrane region" description="Helical" evidence="11">
    <location>
        <begin position="21"/>
        <end position="42"/>
    </location>
</feature>
<comment type="caution">
    <text evidence="13">The sequence shown here is derived from an EMBL/GenBank/DDBJ whole genome shotgun (WGS) entry which is preliminary data.</text>
</comment>
<evidence type="ECO:0000256" key="2">
    <source>
        <dbReference type="ARBA" id="ARBA00021549"/>
    </source>
</evidence>
<dbReference type="InterPro" id="IPR022346">
    <property type="entry name" value="T2SS_GspH"/>
</dbReference>
<keyword evidence="14" id="KW-1185">Reference proteome</keyword>
<evidence type="ECO:0000256" key="9">
    <source>
        <dbReference type="ARBA" id="ARBA00025772"/>
    </source>
</evidence>
<dbReference type="RefSeq" id="WP_204731722.1">
    <property type="nucleotide sequence ID" value="NZ_JAVDWE010000001.1"/>
</dbReference>
<evidence type="ECO:0000256" key="6">
    <source>
        <dbReference type="ARBA" id="ARBA00022692"/>
    </source>
</evidence>
<evidence type="ECO:0000256" key="7">
    <source>
        <dbReference type="ARBA" id="ARBA00022989"/>
    </source>
</evidence>
<dbReference type="EMBL" id="JAVDWE010000001">
    <property type="protein sequence ID" value="MDR7092722.1"/>
    <property type="molecule type" value="Genomic_DNA"/>
</dbReference>
<accession>A0ABU1V5Q6</accession>
<keyword evidence="3" id="KW-1003">Cell membrane</keyword>
<dbReference type="InterPro" id="IPR012902">
    <property type="entry name" value="N_methyl_site"/>
</dbReference>